<dbReference type="Pfam" id="PF00512">
    <property type="entry name" value="HisKA"/>
    <property type="match status" value="1"/>
</dbReference>
<evidence type="ECO:0000256" key="8">
    <source>
        <dbReference type="SAM" id="Phobius"/>
    </source>
</evidence>
<dbReference type="FunFam" id="1.10.287.130:FF:000001">
    <property type="entry name" value="Two-component sensor histidine kinase"/>
    <property type="match status" value="1"/>
</dbReference>
<name>A0A845AUQ4_9SPHN</name>
<evidence type="ECO:0000256" key="1">
    <source>
        <dbReference type="ARBA" id="ARBA00000085"/>
    </source>
</evidence>
<dbReference type="SMART" id="SM00388">
    <property type="entry name" value="HisKA"/>
    <property type="match status" value="1"/>
</dbReference>
<dbReference type="CDD" id="cd00075">
    <property type="entry name" value="HATPase"/>
    <property type="match status" value="1"/>
</dbReference>
<dbReference type="OrthoDB" id="9797304at2"/>
<dbReference type="PANTHER" id="PTHR45453:SF1">
    <property type="entry name" value="PHOSPHATE REGULON SENSOR PROTEIN PHOR"/>
    <property type="match status" value="1"/>
</dbReference>
<keyword evidence="6" id="KW-0902">Two-component regulatory system</keyword>
<evidence type="ECO:0000256" key="2">
    <source>
        <dbReference type="ARBA" id="ARBA00012438"/>
    </source>
</evidence>
<keyword evidence="11" id="KW-1185">Reference proteome</keyword>
<feature type="domain" description="Histidine kinase" evidence="9">
    <location>
        <begin position="174"/>
        <end position="392"/>
    </location>
</feature>
<evidence type="ECO:0000313" key="11">
    <source>
        <dbReference type="Proteomes" id="UP000446786"/>
    </source>
</evidence>
<dbReference type="Gene3D" id="1.10.287.130">
    <property type="match status" value="1"/>
</dbReference>
<dbReference type="InterPro" id="IPR004358">
    <property type="entry name" value="Sig_transdc_His_kin-like_C"/>
</dbReference>
<evidence type="ECO:0000256" key="6">
    <source>
        <dbReference type="ARBA" id="ARBA00023012"/>
    </source>
</evidence>
<evidence type="ECO:0000256" key="5">
    <source>
        <dbReference type="ARBA" id="ARBA00022777"/>
    </source>
</evidence>
<evidence type="ECO:0000256" key="7">
    <source>
        <dbReference type="ARBA" id="ARBA00023136"/>
    </source>
</evidence>
<dbReference type="PANTHER" id="PTHR45453">
    <property type="entry name" value="PHOSPHATE REGULON SENSOR PROTEIN PHOR"/>
    <property type="match status" value="1"/>
</dbReference>
<evidence type="ECO:0000259" key="9">
    <source>
        <dbReference type="PROSITE" id="PS50109"/>
    </source>
</evidence>
<accession>A0A845AUQ4</accession>
<gene>
    <name evidence="10" type="ORF">GRI94_10445</name>
</gene>
<protein>
    <recommendedName>
        <fullName evidence="2">histidine kinase</fullName>
        <ecNumber evidence="2">2.7.13.3</ecNumber>
    </recommendedName>
</protein>
<dbReference type="Pfam" id="PF02518">
    <property type="entry name" value="HATPase_c"/>
    <property type="match status" value="1"/>
</dbReference>
<keyword evidence="8" id="KW-1133">Transmembrane helix</keyword>
<dbReference type="Gene3D" id="3.30.565.10">
    <property type="entry name" value="Histidine kinase-like ATPase, C-terminal domain"/>
    <property type="match status" value="1"/>
</dbReference>
<comment type="catalytic activity">
    <reaction evidence="1">
        <text>ATP + protein L-histidine = ADP + protein N-phospho-L-histidine.</text>
        <dbReference type="EC" id="2.7.13.3"/>
    </reaction>
</comment>
<dbReference type="SUPFAM" id="SSF47384">
    <property type="entry name" value="Homodimeric domain of signal transducing histidine kinase"/>
    <property type="match status" value="1"/>
</dbReference>
<dbReference type="InterPro" id="IPR050351">
    <property type="entry name" value="BphY/WalK/GraS-like"/>
</dbReference>
<reference evidence="10 11" key="1">
    <citation type="submission" date="2019-12" db="EMBL/GenBank/DDBJ databases">
        <title>Genomic-based taxomic classification of the family Erythrobacteraceae.</title>
        <authorList>
            <person name="Xu L."/>
        </authorList>
    </citation>
    <scope>NUCLEOTIDE SEQUENCE [LARGE SCALE GENOMIC DNA]</scope>
    <source>
        <strain evidence="10 11">JCM 16677</strain>
    </source>
</reference>
<comment type="caution">
    <text evidence="10">The sequence shown here is derived from an EMBL/GenBank/DDBJ whole genome shotgun (WGS) entry which is preliminary data.</text>
</comment>
<evidence type="ECO:0000313" key="10">
    <source>
        <dbReference type="EMBL" id="MXP32236.1"/>
    </source>
</evidence>
<proteinExistence type="predicted"/>
<dbReference type="CDD" id="cd00082">
    <property type="entry name" value="HisKA"/>
    <property type="match status" value="1"/>
</dbReference>
<dbReference type="PRINTS" id="PR00344">
    <property type="entry name" value="BCTRLSENSOR"/>
</dbReference>
<dbReference type="Proteomes" id="UP000446786">
    <property type="component" value="Unassembled WGS sequence"/>
</dbReference>
<keyword evidence="8" id="KW-0812">Transmembrane</keyword>
<keyword evidence="4" id="KW-0808">Transferase</keyword>
<dbReference type="EMBL" id="WTYE01000001">
    <property type="protein sequence ID" value="MXP32236.1"/>
    <property type="molecule type" value="Genomic_DNA"/>
</dbReference>
<dbReference type="GO" id="GO:0004721">
    <property type="term" value="F:phosphoprotein phosphatase activity"/>
    <property type="evidence" value="ECO:0007669"/>
    <property type="project" value="TreeGrafter"/>
</dbReference>
<dbReference type="FunFam" id="3.30.565.10:FF:000006">
    <property type="entry name" value="Sensor histidine kinase WalK"/>
    <property type="match status" value="1"/>
</dbReference>
<dbReference type="EC" id="2.7.13.3" evidence="2"/>
<keyword evidence="5 10" id="KW-0418">Kinase</keyword>
<feature type="transmembrane region" description="Helical" evidence="8">
    <location>
        <begin position="12"/>
        <end position="45"/>
    </location>
</feature>
<sequence>MASDETFPWPGIILAAGTTVILAIAGLGFFYAVLLLIVWIGSLWLVQPPPTDLAKAEAPSAFSREGMADMIEHSGIPLMLSERGRIIIANRAARELLGAHIIGQDSRVAMRHPEAIALMDRPASGEATVTGLVRPKDIWKMSRYRMNDDVSVIELVSRTAEVDISRAHTDFVANASHELRTPLASIIGYVETLSEDPASLDTPIAAKFLDTIHREGRRLQSLVGDLMSLSRIEAEKHESPSVKVELRNLVERAAKDAASTPDRAGRLEFDLARDFQIAGDVQQLEQMIRNLVDNAFKYGHHDTPVRVSLSEAANGDAKLEVADQGEGIPDEHIPHLTRRFYRTDPGRSRASGGTGLGLAIVKHIVQRHRGRLDIESKAGVGTVVTARIPQWRDDMARSTDPRSAPEIESEV</sequence>
<dbReference type="GO" id="GO:0000155">
    <property type="term" value="F:phosphorelay sensor kinase activity"/>
    <property type="evidence" value="ECO:0007669"/>
    <property type="project" value="InterPro"/>
</dbReference>
<dbReference type="InterPro" id="IPR036890">
    <property type="entry name" value="HATPase_C_sf"/>
</dbReference>
<dbReference type="InterPro" id="IPR003661">
    <property type="entry name" value="HisK_dim/P_dom"/>
</dbReference>
<evidence type="ECO:0000256" key="4">
    <source>
        <dbReference type="ARBA" id="ARBA00022679"/>
    </source>
</evidence>
<dbReference type="PROSITE" id="PS50109">
    <property type="entry name" value="HIS_KIN"/>
    <property type="match status" value="1"/>
</dbReference>
<dbReference type="SUPFAM" id="SSF55874">
    <property type="entry name" value="ATPase domain of HSP90 chaperone/DNA topoisomerase II/histidine kinase"/>
    <property type="match status" value="1"/>
</dbReference>
<dbReference type="InterPro" id="IPR003594">
    <property type="entry name" value="HATPase_dom"/>
</dbReference>
<dbReference type="InterPro" id="IPR005467">
    <property type="entry name" value="His_kinase_dom"/>
</dbReference>
<dbReference type="GO" id="GO:0016036">
    <property type="term" value="P:cellular response to phosphate starvation"/>
    <property type="evidence" value="ECO:0007669"/>
    <property type="project" value="TreeGrafter"/>
</dbReference>
<dbReference type="InterPro" id="IPR036097">
    <property type="entry name" value="HisK_dim/P_sf"/>
</dbReference>
<dbReference type="GO" id="GO:0005886">
    <property type="term" value="C:plasma membrane"/>
    <property type="evidence" value="ECO:0007669"/>
    <property type="project" value="TreeGrafter"/>
</dbReference>
<dbReference type="AlphaFoldDB" id="A0A845AUQ4"/>
<evidence type="ECO:0000256" key="3">
    <source>
        <dbReference type="ARBA" id="ARBA00022553"/>
    </source>
</evidence>
<keyword evidence="3" id="KW-0597">Phosphoprotein</keyword>
<dbReference type="SMART" id="SM00387">
    <property type="entry name" value="HATPase_c"/>
    <property type="match status" value="1"/>
</dbReference>
<keyword evidence="7 8" id="KW-0472">Membrane</keyword>
<organism evidence="10 11">
    <name type="scientific">Parerythrobacter jejuensis</name>
    <dbReference type="NCBI Taxonomy" id="795812"/>
    <lineage>
        <taxon>Bacteria</taxon>
        <taxon>Pseudomonadati</taxon>
        <taxon>Pseudomonadota</taxon>
        <taxon>Alphaproteobacteria</taxon>
        <taxon>Sphingomonadales</taxon>
        <taxon>Erythrobacteraceae</taxon>
        <taxon>Parerythrobacter</taxon>
    </lineage>
</organism>